<proteinExistence type="predicted"/>
<feature type="region of interest" description="Disordered" evidence="3">
    <location>
        <begin position="1"/>
        <end position="36"/>
    </location>
</feature>
<gene>
    <name evidence="5" type="ORF">GCM10022197_02420</name>
</gene>
<organism evidence="5 6">
    <name type="scientific">Microlunatus spumicola</name>
    <dbReference type="NCBI Taxonomy" id="81499"/>
    <lineage>
        <taxon>Bacteria</taxon>
        <taxon>Bacillati</taxon>
        <taxon>Actinomycetota</taxon>
        <taxon>Actinomycetes</taxon>
        <taxon>Propionibacteriales</taxon>
        <taxon>Propionibacteriaceae</taxon>
        <taxon>Microlunatus</taxon>
    </lineage>
</organism>
<evidence type="ECO:0000256" key="1">
    <source>
        <dbReference type="ARBA" id="ARBA00022741"/>
    </source>
</evidence>
<feature type="short sequence motif" description="Histidine triad motif" evidence="2">
    <location>
        <begin position="158"/>
        <end position="162"/>
    </location>
</feature>
<evidence type="ECO:0000313" key="6">
    <source>
        <dbReference type="Proteomes" id="UP001500767"/>
    </source>
</evidence>
<dbReference type="InterPro" id="IPR011146">
    <property type="entry name" value="HIT-like"/>
</dbReference>
<feature type="compositionally biased region" description="Pro residues" evidence="3">
    <location>
        <begin position="214"/>
        <end position="229"/>
    </location>
</feature>
<dbReference type="InterPro" id="IPR039383">
    <property type="entry name" value="FHIT"/>
</dbReference>
<dbReference type="PROSITE" id="PS51084">
    <property type="entry name" value="HIT_2"/>
    <property type="match status" value="1"/>
</dbReference>
<dbReference type="SUPFAM" id="SSF54197">
    <property type="entry name" value="HIT-like"/>
    <property type="match status" value="1"/>
</dbReference>
<evidence type="ECO:0000313" key="5">
    <source>
        <dbReference type="EMBL" id="GAA3551038.1"/>
    </source>
</evidence>
<name>A0ABP6WI78_9ACTN</name>
<sequence>MTAPPGGTHDGQERDTVQDEVEPAGERPGDPDGFQRLWTPHRMVYIGGQDKPKTATAADCPFCTLPKRSPGRDRESLIVHRDEVAYVVLNLYPYSPGHLLVCPYRHVADYTDLTQEETHAVARLTQQCMRVVREASAPDGFNLGLNQGAVAGAGIAAHLHQHVVPRWAGDANFLPVVGQTKALPQLLDQTWEVVTDAWHRLAGTAQDAATGRTPPEPVKGPPGTPPEPVEGPRSGRHPSEAGQESQPLRGPSTSSGGVTGDAEVPVAPGGEV</sequence>
<feature type="domain" description="HIT" evidence="4">
    <location>
        <begin position="65"/>
        <end position="173"/>
    </location>
</feature>
<dbReference type="Pfam" id="PF01230">
    <property type="entry name" value="HIT"/>
    <property type="match status" value="1"/>
</dbReference>
<dbReference type="PANTHER" id="PTHR42997">
    <property type="entry name" value="HIT FAMILY HYDROLASE"/>
    <property type="match status" value="1"/>
</dbReference>
<comment type="caution">
    <text evidence="5">The sequence shown here is derived from an EMBL/GenBank/DDBJ whole genome shotgun (WGS) entry which is preliminary data.</text>
</comment>
<dbReference type="InterPro" id="IPR052908">
    <property type="entry name" value="AP-4-A_phosphorylase"/>
</dbReference>
<dbReference type="PANTHER" id="PTHR42997:SF1">
    <property type="entry name" value="AP-4-A PHOSPHORYLASE"/>
    <property type="match status" value="1"/>
</dbReference>
<evidence type="ECO:0000256" key="3">
    <source>
        <dbReference type="SAM" id="MobiDB-lite"/>
    </source>
</evidence>
<dbReference type="Proteomes" id="UP001500767">
    <property type="component" value="Unassembled WGS sequence"/>
</dbReference>
<reference evidence="6" key="1">
    <citation type="journal article" date="2019" name="Int. J. Syst. Evol. Microbiol.">
        <title>The Global Catalogue of Microorganisms (GCM) 10K type strain sequencing project: providing services to taxonomists for standard genome sequencing and annotation.</title>
        <authorList>
            <consortium name="The Broad Institute Genomics Platform"/>
            <consortium name="The Broad Institute Genome Sequencing Center for Infectious Disease"/>
            <person name="Wu L."/>
            <person name="Ma J."/>
        </authorList>
    </citation>
    <scope>NUCLEOTIDE SEQUENCE [LARGE SCALE GENOMIC DNA]</scope>
    <source>
        <strain evidence="6">JCM 16540</strain>
    </source>
</reference>
<protein>
    <recommendedName>
        <fullName evidence="4">HIT domain-containing protein</fullName>
    </recommendedName>
</protein>
<accession>A0ABP6WI78</accession>
<feature type="region of interest" description="Disordered" evidence="3">
    <location>
        <begin position="204"/>
        <end position="272"/>
    </location>
</feature>
<keyword evidence="6" id="KW-1185">Reference proteome</keyword>
<keyword evidence="1" id="KW-0547">Nucleotide-binding</keyword>
<dbReference type="Gene3D" id="3.30.428.10">
    <property type="entry name" value="HIT-like"/>
    <property type="match status" value="1"/>
</dbReference>
<feature type="compositionally biased region" description="Polar residues" evidence="3">
    <location>
        <begin position="242"/>
        <end position="256"/>
    </location>
</feature>
<dbReference type="CDD" id="cd01275">
    <property type="entry name" value="FHIT"/>
    <property type="match status" value="1"/>
</dbReference>
<dbReference type="EMBL" id="BAAAYR010000001">
    <property type="protein sequence ID" value="GAA3551038.1"/>
    <property type="molecule type" value="Genomic_DNA"/>
</dbReference>
<evidence type="ECO:0000256" key="2">
    <source>
        <dbReference type="PROSITE-ProRule" id="PRU00464"/>
    </source>
</evidence>
<dbReference type="InterPro" id="IPR036265">
    <property type="entry name" value="HIT-like_sf"/>
</dbReference>
<evidence type="ECO:0000259" key="4">
    <source>
        <dbReference type="PROSITE" id="PS51084"/>
    </source>
</evidence>